<dbReference type="AlphaFoldDB" id="A0A1Q6HUK2"/>
<dbReference type="Proteomes" id="UP000186549">
    <property type="component" value="Unassembled WGS sequence"/>
</dbReference>
<accession>A0A1Q6HUK2</accession>
<evidence type="ECO:0000313" key="3">
    <source>
        <dbReference type="EMBL" id="OKZ29897.1"/>
    </source>
</evidence>
<comment type="caution">
    <text evidence="3">The sequence shown here is derived from an EMBL/GenBank/DDBJ whole genome shotgun (WGS) entry which is preliminary data.</text>
</comment>
<dbReference type="InterPro" id="IPR027785">
    <property type="entry name" value="UvrD-like_helicase_C"/>
</dbReference>
<dbReference type="GO" id="GO:0005524">
    <property type="term" value="F:ATP binding"/>
    <property type="evidence" value="ECO:0007669"/>
    <property type="project" value="InterPro"/>
</dbReference>
<dbReference type="SUPFAM" id="SSF52540">
    <property type="entry name" value="P-loop containing nucleoside triphosphate hydrolases"/>
    <property type="match status" value="1"/>
</dbReference>
<dbReference type="InterPro" id="IPR000212">
    <property type="entry name" value="DNA_helicase_UvrD/REP"/>
</dbReference>
<dbReference type="GO" id="GO:0000725">
    <property type="term" value="P:recombinational repair"/>
    <property type="evidence" value="ECO:0007669"/>
    <property type="project" value="TreeGrafter"/>
</dbReference>
<dbReference type="GO" id="GO:0043138">
    <property type="term" value="F:3'-5' DNA helicase activity"/>
    <property type="evidence" value="ECO:0007669"/>
    <property type="project" value="TreeGrafter"/>
</dbReference>
<dbReference type="PANTHER" id="PTHR11070:SF2">
    <property type="entry name" value="ATP-DEPENDENT DNA HELICASE SRS2"/>
    <property type="match status" value="1"/>
</dbReference>
<proteinExistence type="predicted"/>
<evidence type="ECO:0000313" key="4">
    <source>
        <dbReference type="Proteomes" id="UP000186549"/>
    </source>
</evidence>
<gene>
    <name evidence="3" type="ORF">BHV79_16340</name>
</gene>
<evidence type="ECO:0000259" key="2">
    <source>
        <dbReference type="Pfam" id="PF13538"/>
    </source>
</evidence>
<dbReference type="GO" id="GO:0003677">
    <property type="term" value="F:DNA binding"/>
    <property type="evidence" value="ECO:0007669"/>
    <property type="project" value="InterPro"/>
</dbReference>
<protein>
    <recommendedName>
        <fullName evidence="1">DNA 3'-5' helicase II</fullName>
    </recommendedName>
</protein>
<reference evidence="3 4" key="1">
    <citation type="journal article" date="2016" name="Nat. Biotechnol.">
        <title>Measurement of bacterial replication rates in microbial communities.</title>
        <authorList>
            <person name="Brown C.T."/>
            <person name="Olm M.R."/>
            <person name="Thomas B.C."/>
            <person name="Banfield J.F."/>
        </authorList>
    </citation>
    <scope>NUCLEOTIDE SEQUENCE [LARGE SCALE GENOMIC DNA]</scope>
    <source>
        <strain evidence="3">45_41</strain>
    </source>
</reference>
<dbReference type="PANTHER" id="PTHR11070">
    <property type="entry name" value="UVRD / RECB / PCRA DNA HELICASE FAMILY MEMBER"/>
    <property type="match status" value="1"/>
</dbReference>
<dbReference type="Gene3D" id="3.40.50.300">
    <property type="entry name" value="P-loop containing nucleotide triphosphate hydrolases"/>
    <property type="match status" value="1"/>
</dbReference>
<dbReference type="InterPro" id="IPR027417">
    <property type="entry name" value="P-loop_NTPase"/>
</dbReference>
<name>A0A1Q6HUK2_BACUN</name>
<dbReference type="EMBL" id="MNQU01000291">
    <property type="protein sequence ID" value="OKZ29897.1"/>
    <property type="molecule type" value="Genomic_DNA"/>
</dbReference>
<organism evidence="3 4">
    <name type="scientific">Bacteroides uniformis</name>
    <dbReference type="NCBI Taxonomy" id="820"/>
    <lineage>
        <taxon>Bacteria</taxon>
        <taxon>Pseudomonadati</taxon>
        <taxon>Bacteroidota</taxon>
        <taxon>Bacteroidia</taxon>
        <taxon>Bacteroidales</taxon>
        <taxon>Bacteroidaceae</taxon>
        <taxon>Bacteroides</taxon>
    </lineage>
</organism>
<sequence>METSYFYSDNLNLGDIENVLSRFASEKKQSIYLLRTPKGDTENTTYQSVMILSPGYKIALVNLETDPQIFDDYIYDIEMSVSHLYKTYEYEKVLGRFKAIWSHVVDSSMTKRNLSDISDLFYRLRITDPKYNKWATIIISLCTGSINDIERVKAEVPTTLLDKVKQKIQLFDADQTRFIYQNKGEGKRVKIQGLSGTGKTELLLHKLKELYTNNSKPKIFVTCHNKILADSLSKKIPTFFNLMRVSEQIAWNERLWCTNAWGRYGDENSGLYRYICDFYGIVYYSYGKYTSFDDVCQNALSQIRGITNKKYALDYILVDECQDFPESFFKLCEEVTSQKLYIAGDIFQSIFEEHVISDYSADYFLTKCYRTDPRTLMFAHALGLGLFEKRKLRWLRKEDWEACGYIYTEDNDKISLTREPVRRFSDVEDDYKSVEIKTFKEEDVASATLEVINNIQSENSDISINDLCIILLDDDNYIYNWANQIEHEISVRLGWEVNKAYETKTVIKDQLLLSNRNNVKGLEFPFVICITNGLVARESYRNSLYTMLTRSFIKSYLIISEEQAENATKLRHNYDLINALKALKFDKLSVEQQKQVETRFKKLKNRRPLADEIRDYLKNKGVEEKLIDKMVETALGMGWQDLDEDELQKKLDSFILIYGE</sequence>
<evidence type="ECO:0000256" key="1">
    <source>
        <dbReference type="ARBA" id="ARBA00034923"/>
    </source>
</evidence>
<dbReference type="Pfam" id="PF13245">
    <property type="entry name" value="AAA_19"/>
    <property type="match status" value="1"/>
</dbReference>
<feature type="domain" description="UvrD-like helicase C-terminal" evidence="2">
    <location>
        <begin position="517"/>
        <end position="558"/>
    </location>
</feature>
<dbReference type="Pfam" id="PF13538">
    <property type="entry name" value="UvrD_C_2"/>
    <property type="match status" value="1"/>
</dbReference>